<evidence type="ECO:0000256" key="2">
    <source>
        <dbReference type="ARBA" id="ARBA00022475"/>
    </source>
</evidence>
<comment type="subcellular location">
    <subcellularLocation>
        <location evidence="1">Cell membrane</location>
        <topology evidence="1">Multi-pass membrane protein</topology>
    </subcellularLocation>
</comment>
<dbReference type="STRING" id="1357400.HMPREF2086_00732"/>
<dbReference type="PROSITE" id="PS50111">
    <property type="entry name" value="CHEMOTAXIS_TRANSDUC_2"/>
    <property type="match status" value="1"/>
</dbReference>
<dbReference type="InterPro" id="IPR029151">
    <property type="entry name" value="Sensor-like_sf"/>
</dbReference>
<proteinExistence type="predicted"/>
<evidence type="ECO:0000256" key="9">
    <source>
        <dbReference type="SAM" id="Coils"/>
    </source>
</evidence>
<keyword evidence="3" id="KW-0145">Chemotaxis</keyword>
<dbReference type="SMART" id="SM00283">
    <property type="entry name" value="MA"/>
    <property type="match status" value="1"/>
</dbReference>
<dbReference type="Gene3D" id="1.10.287.950">
    <property type="entry name" value="Methyl-accepting chemotaxis protein"/>
    <property type="match status" value="1"/>
</dbReference>
<evidence type="ECO:0000256" key="7">
    <source>
        <dbReference type="ARBA" id="ARBA00023224"/>
    </source>
</evidence>
<keyword evidence="9" id="KW-0175">Coiled coil</keyword>
<dbReference type="HOGENOM" id="CLU_000445_107_30_7"/>
<sequence length="663" mass="73148">MFKSVASKIIGISIGIFVIVLGISTFVNYKQTSAETIEVYEGLQKLALNSAFLTVDITMNASATNQLNGLAKRISLVDREDYLLQRRVLLNLARVVASPLVFVVYENDGKLISVTAKTTESELKNGDDGNSFDFRQREWYQLAKSTKKFIVSDPYISKASGYENIVVATTAMPIFKNDKFIGVIGANVIPSTFQERFDRMHLRELPSLEVLLVDSKGSVFVHKDLTKENQAEFNELGAQILAQSKANPQGRFETTFGGNKKVVFYHQMPSGWVIATEANESDFTEVIHQSFLTSMGLAILLLVLGGVALLACIHYLFKPLSIMQNGLNAFFAYLNHKTNTPPNPIPLKGNDEFSTISKAINENIERTKKNLIQDEEAILQSADTAKQIEWGNLTARITQSPANPQLIELKNVLNKMLDSLQDKIGSDTNEIARVFSAYTSLDFTTEVANAKGKVEVVTNTLGQVIKEMLSSSSHFAKDLAQHCKDLEQSMQKLTQCSQTQASAIEQSSAAVEQINASMQQVNERTQECSKQAEDICNIVNVIKDIAEQTNLLALNAAIEAARAGEHGRGFAVVADEVRKLAERTTHSLSEIEANVNILVQSVSEMSESMREQTIGLEQINEAIGELNTVTQENMSVANATDDITKRVNSVAKEILADVDKKKF</sequence>
<keyword evidence="6 10" id="KW-0472">Membrane</keyword>
<dbReference type="InterPro" id="IPR033479">
    <property type="entry name" value="dCache_1"/>
</dbReference>
<dbReference type="Pfam" id="PF00015">
    <property type="entry name" value="MCPsignal"/>
    <property type="match status" value="1"/>
</dbReference>
<keyword evidence="5 10" id="KW-1133">Transmembrane helix</keyword>
<comment type="caution">
    <text evidence="12">The sequence shown here is derived from an EMBL/GenBank/DDBJ whole genome shotgun (WGS) entry which is preliminary data.</text>
</comment>
<dbReference type="AlphaFoldDB" id="V8CAG9"/>
<gene>
    <name evidence="12" type="ORF">HMPREF2086_00732</name>
</gene>
<evidence type="ECO:0000256" key="6">
    <source>
        <dbReference type="ARBA" id="ARBA00023136"/>
    </source>
</evidence>
<dbReference type="CDD" id="cd12913">
    <property type="entry name" value="PDC1_MCP_like"/>
    <property type="match status" value="1"/>
</dbReference>
<dbReference type="RefSeq" id="WP_023927456.1">
    <property type="nucleotide sequence ID" value="NZ_KI669454.1"/>
</dbReference>
<feature type="transmembrane region" description="Helical" evidence="10">
    <location>
        <begin position="291"/>
        <end position="317"/>
    </location>
</feature>
<evidence type="ECO:0000256" key="4">
    <source>
        <dbReference type="ARBA" id="ARBA00022692"/>
    </source>
</evidence>
<dbReference type="SUPFAM" id="SSF58104">
    <property type="entry name" value="Methyl-accepting chemotaxis protein (MCP) signaling domain"/>
    <property type="match status" value="1"/>
</dbReference>
<dbReference type="GO" id="GO:0005886">
    <property type="term" value="C:plasma membrane"/>
    <property type="evidence" value="ECO:0007669"/>
    <property type="project" value="UniProtKB-SubCell"/>
</dbReference>
<feature type="domain" description="Methyl-accepting transducer" evidence="11">
    <location>
        <begin position="443"/>
        <end position="663"/>
    </location>
</feature>
<evidence type="ECO:0000259" key="11">
    <source>
        <dbReference type="PROSITE" id="PS50111"/>
    </source>
</evidence>
<dbReference type="GO" id="GO:0006935">
    <property type="term" value="P:chemotaxis"/>
    <property type="evidence" value="ECO:0007669"/>
    <property type="project" value="UniProtKB-KW"/>
</dbReference>
<dbReference type="OrthoDB" id="5348717at2"/>
<evidence type="ECO:0000256" key="5">
    <source>
        <dbReference type="ARBA" id="ARBA00022989"/>
    </source>
</evidence>
<dbReference type="PATRIC" id="fig|1357400.3.peg.1008"/>
<evidence type="ECO:0000256" key="8">
    <source>
        <dbReference type="PROSITE-ProRule" id="PRU00284"/>
    </source>
</evidence>
<protein>
    <recommendedName>
        <fullName evidence="11">Methyl-accepting transducer domain-containing protein</fullName>
    </recommendedName>
</protein>
<evidence type="ECO:0000256" key="3">
    <source>
        <dbReference type="ARBA" id="ARBA00022500"/>
    </source>
</evidence>
<feature type="transmembrane region" description="Helical" evidence="10">
    <location>
        <begin position="9"/>
        <end position="29"/>
    </location>
</feature>
<dbReference type="PANTHER" id="PTHR32089">
    <property type="entry name" value="METHYL-ACCEPTING CHEMOTAXIS PROTEIN MCPB"/>
    <property type="match status" value="1"/>
</dbReference>
<dbReference type="Gene3D" id="1.20.120.1530">
    <property type="match status" value="1"/>
</dbReference>
<evidence type="ECO:0000256" key="10">
    <source>
        <dbReference type="SAM" id="Phobius"/>
    </source>
</evidence>
<dbReference type="Proteomes" id="UP000018731">
    <property type="component" value="Unassembled WGS sequence"/>
</dbReference>
<organism evidence="12 13">
    <name type="scientific">Helicobacter macacae MIT 99-5501</name>
    <dbReference type="NCBI Taxonomy" id="1357400"/>
    <lineage>
        <taxon>Bacteria</taxon>
        <taxon>Pseudomonadati</taxon>
        <taxon>Campylobacterota</taxon>
        <taxon>Epsilonproteobacteria</taxon>
        <taxon>Campylobacterales</taxon>
        <taxon>Helicobacteraceae</taxon>
        <taxon>Helicobacter</taxon>
    </lineage>
</organism>
<evidence type="ECO:0000256" key="1">
    <source>
        <dbReference type="ARBA" id="ARBA00004651"/>
    </source>
</evidence>
<accession>V8CAG9</accession>
<dbReference type="PANTHER" id="PTHR32089:SF112">
    <property type="entry name" value="LYSOZYME-LIKE PROTEIN-RELATED"/>
    <property type="match status" value="1"/>
</dbReference>
<dbReference type="GO" id="GO:0007165">
    <property type="term" value="P:signal transduction"/>
    <property type="evidence" value="ECO:0007669"/>
    <property type="project" value="UniProtKB-KW"/>
</dbReference>
<dbReference type="eggNOG" id="COG0840">
    <property type="taxonomic scope" value="Bacteria"/>
</dbReference>
<dbReference type="SUPFAM" id="SSF103190">
    <property type="entry name" value="Sensory domain-like"/>
    <property type="match status" value="1"/>
</dbReference>
<keyword evidence="4 10" id="KW-0812">Transmembrane</keyword>
<dbReference type="InterPro" id="IPR004089">
    <property type="entry name" value="MCPsignal_dom"/>
</dbReference>
<evidence type="ECO:0000313" key="13">
    <source>
        <dbReference type="Proteomes" id="UP000018731"/>
    </source>
</evidence>
<keyword evidence="2" id="KW-1003">Cell membrane</keyword>
<dbReference type="Gene3D" id="3.30.450.20">
    <property type="entry name" value="PAS domain"/>
    <property type="match status" value="1"/>
</dbReference>
<reference evidence="12 13" key="1">
    <citation type="journal article" date="2014" name="Genome Announc.">
        <title>Draft genome sequences of six enterohepatic helicobacter species isolated from humans and one from rhesus macaques.</title>
        <authorList>
            <person name="Shen Z."/>
            <person name="Sheh A."/>
            <person name="Young S.K."/>
            <person name="Abouelliel A."/>
            <person name="Ward D.V."/>
            <person name="Earl A.M."/>
            <person name="Fox J.G."/>
        </authorList>
    </citation>
    <scope>NUCLEOTIDE SEQUENCE [LARGE SCALE GENOMIC DNA]</scope>
    <source>
        <strain evidence="12 13">MIT 99-5501</strain>
    </source>
</reference>
<keyword evidence="7 8" id="KW-0807">Transducer</keyword>
<evidence type="ECO:0000313" key="12">
    <source>
        <dbReference type="EMBL" id="ETD23985.1"/>
    </source>
</evidence>
<keyword evidence="13" id="KW-1185">Reference proteome</keyword>
<dbReference type="EMBL" id="AZJI01000004">
    <property type="protein sequence ID" value="ETD23985.1"/>
    <property type="molecule type" value="Genomic_DNA"/>
</dbReference>
<feature type="coiled-coil region" evidence="9">
    <location>
        <begin position="476"/>
        <end position="524"/>
    </location>
</feature>
<dbReference type="Pfam" id="PF02743">
    <property type="entry name" value="dCache_1"/>
    <property type="match status" value="1"/>
</dbReference>
<name>V8CAG9_9HELI</name>